<gene>
    <name evidence="1" type="ORF">AMECASPLE_023184</name>
</gene>
<sequence>MYIFSMEHLQSAKREKQKRRGDCLSLRDQTKEKMRHTQRMPVYADYGLGAVGAEGSGWTVFCLFVVPKSRSKLRDLSGDLSNRAWTLDLLFPAGCRIGRFLTASGEPCPPSSVPPKTAQLRRLSVARCLLQDHNLSPWRTYPNLTPLSRFCFQYLVLKIKLLKRFSVSRVFLH</sequence>
<accession>A0ABV0XH29</accession>
<dbReference type="Proteomes" id="UP001469553">
    <property type="component" value="Unassembled WGS sequence"/>
</dbReference>
<proteinExistence type="predicted"/>
<evidence type="ECO:0000313" key="2">
    <source>
        <dbReference type="Proteomes" id="UP001469553"/>
    </source>
</evidence>
<reference evidence="1 2" key="1">
    <citation type="submission" date="2021-06" db="EMBL/GenBank/DDBJ databases">
        <authorList>
            <person name="Palmer J.M."/>
        </authorList>
    </citation>
    <scope>NUCLEOTIDE SEQUENCE [LARGE SCALE GENOMIC DNA]</scope>
    <source>
        <strain evidence="1 2">AS_MEX2019</strain>
        <tissue evidence="1">Muscle</tissue>
    </source>
</reference>
<keyword evidence="2" id="KW-1185">Reference proteome</keyword>
<evidence type="ECO:0000313" key="1">
    <source>
        <dbReference type="EMBL" id="MEQ2280755.1"/>
    </source>
</evidence>
<feature type="non-terminal residue" evidence="1">
    <location>
        <position position="173"/>
    </location>
</feature>
<comment type="caution">
    <text evidence="1">The sequence shown here is derived from an EMBL/GenBank/DDBJ whole genome shotgun (WGS) entry which is preliminary data.</text>
</comment>
<protein>
    <submittedName>
        <fullName evidence="1">Uncharacterized protein</fullName>
    </submittedName>
</protein>
<organism evidence="1 2">
    <name type="scientific">Ameca splendens</name>
    <dbReference type="NCBI Taxonomy" id="208324"/>
    <lineage>
        <taxon>Eukaryota</taxon>
        <taxon>Metazoa</taxon>
        <taxon>Chordata</taxon>
        <taxon>Craniata</taxon>
        <taxon>Vertebrata</taxon>
        <taxon>Euteleostomi</taxon>
        <taxon>Actinopterygii</taxon>
        <taxon>Neopterygii</taxon>
        <taxon>Teleostei</taxon>
        <taxon>Neoteleostei</taxon>
        <taxon>Acanthomorphata</taxon>
        <taxon>Ovalentaria</taxon>
        <taxon>Atherinomorphae</taxon>
        <taxon>Cyprinodontiformes</taxon>
        <taxon>Goodeidae</taxon>
        <taxon>Ameca</taxon>
    </lineage>
</organism>
<name>A0ABV0XH29_9TELE</name>
<dbReference type="EMBL" id="JAHRIP010002117">
    <property type="protein sequence ID" value="MEQ2280755.1"/>
    <property type="molecule type" value="Genomic_DNA"/>
</dbReference>